<dbReference type="AlphaFoldDB" id="A0A5D4U0G5"/>
<accession>A0A5D4U0G5</accession>
<organism evidence="1 2">
    <name type="scientific">Rossellomorea aquimaris</name>
    <dbReference type="NCBI Taxonomy" id="189382"/>
    <lineage>
        <taxon>Bacteria</taxon>
        <taxon>Bacillati</taxon>
        <taxon>Bacillota</taxon>
        <taxon>Bacilli</taxon>
        <taxon>Bacillales</taxon>
        <taxon>Bacillaceae</taxon>
        <taxon>Rossellomorea</taxon>
    </lineage>
</organism>
<evidence type="ECO:0000313" key="2">
    <source>
        <dbReference type="Proteomes" id="UP000325054"/>
    </source>
</evidence>
<dbReference type="Proteomes" id="UP000325054">
    <property type="component" value="Unassembled WGS sequence"/>
</dbReference>
<evidence type="ECO:0000313" key="1">
    <source>
        <dbReference type="EMBL" id="TYS80727.1"/>
    </source>
</evidence>
<comment type="caution">
    <text evidence="1">The sequence shown here is derived from an EMBL/GenBank/DDBJ whole genome shotgun (WGS) entry which is preliminary data.</text>
</comment>
<feature type="non-terminal residue" evidence="1">
    <location>
        <position position="53"/>
    </location>
</feature>
<proteinExistence type="predicted"/>
<gene>
    <name evidence="1" type="ORF">FZC80_06355</name>
</gene>
<sequence>MSNFNKLSEILQTFITEEEVKNLCEKWGYTDTARKFSAHDLVHFFIISSAKKW</sequence>
<protein>
    <submittedName>
        <fullName evidence="1">IS4/IS5 family transposase</fullName>
    </submittedName>
</protein>
<name>A0A5D4U0G5_9BACI</name>
<reference evidence="1 2" key="1">
    <citation type="submission" date="2019-08" db="EMBL/GenBank/DDBJ databases">
        <title>Bacillus genomes from the desert of Cuatro Cienegas, Coahuila.</title>
        <authorList>
            <person name="Olmedo-Alvarez G."/>
        </authorList>
    </citation>
    <scope>NUCLEOTIDE SEQUENCE [LARGE SCALE GENOMIC DNA]</scope>
    <source>
        <strain evidence="1 2">CH451a_14T</strain>
    </source>
</reference>
<dbReference type="EMBL" id="VTEW01000005">
    <property type="protein sequence ID" value="TYS80727.1"/>
    <property type="molecule type" value="Genomic_DNA"/>
</dbReference>